<gene>
    <name evidence="8" type="ORF">EWM64_g7633</name>
</gene>
<accession>A0A4Y9ZNL6</accession>
<dbReference type="SUPFAM" id="SSF57701">
    <property type="entry name" value="Zn2/Cys6 DNA-binding domain"/>
    <property type="match status" value="1"/>
</dbReference>
<reference evidence="8 9" key="1">
    <citation type="submission" date="2019-02" db="EMBL/GenBank/DDBJ databases">
        <title>Genome sequencing of the rare red list fungi Hericium alpestre (H. flagellum).</title>
        <authorList>
            <person name="Buettner E."/>
            <person name="Kellner H."/>
        </authorList>
    </citation>
    <scope>NUCLEOTIDE SEQUENCE [LARGE SCALE GENOMIC DNA]</scope>
    <source>
        <strain evidence="8 9">DSM 108284</strain>
    </source>
</reference>
<dbReference type="Gene3D" id="4.10.240.10">
    <property type="entry name" value="Zn(2)-C6 fungal-type DNA-binding domain"/>
    <property type="match status" value="1"/>
</dbReference>
<sequence>MPVAIDQHAGQDPHPIESSPYPSQAEPFNIGDSWDANYIDAMSLPMSSNTWTHPMASMDSIPYHDTSGSPTVDNPYRPNDTGIISPQTDEPTAGLAPSAPTTSATTATRNSTSATSRQRTFQACDKCRDRKTKCSGAKPVCERCVARGLICHYTVSKASSSRKRSISYSSVEGAGLQQYSRPKAVDRLSFPYGSSPHALKASIPSTTAAGALPVNSDSHQLEAFHATAFDTFRPPSASLYRPQSSAMESSSAASLNVTSPGLFYRDAADVTSRPTLRPSRSHSGSSEPAPAPGREVWPASPSLVHRPPAEHDMLALLTDDLTPRGGGEHGGYAGYGIPTSAPHPEFVSPSPFYEETSGARDCSP</sequence>
<dbReference type="InterPro" id="IPR050815">
    <property type="entry name" value="TF_fung"/>
</dbReference>
<evidence type="ECO:0000256" key="2">
    <source>
        <dbReference type="ARBA" id="ARBA00022723"/>
    </source>
</evidence>
<keyword evidence="4" id="KW-0804">Transcription</keyword>
<organism evidence="8 9">
    <name type="scientific">Hericium alpestre</name>
    <dbReference type="NCBI Taxonomy" id="135208"/>
    <lineage>
        <taxon>Eukaryota</taxon>
        <taxon>Fungi</taxon>
        <taxon>Dikarya</taxon>
        <taxon>Basidiomycota</taxon>
        <taxon>Agaricomycotina</taxon>
        <taxon>Agaricomycetes</taxon>
        <taxon>Russulales</taxon>
        <taxon>Hericiaceae</taxon>
        <taxon>Hericium</taxon>
    </lineage>
</organism>
<feature type="region of interest" description="Disordered" evidence="6">
    <location>
        <begin position="270"/>
        <end position="305"/>
    </location>
</feature>
<dbReference type="PANTHER" id="PTHR47338:SF5">
    <property type="entry name" value="ZN(II)2CYS6 TRANSCRIPTION FACTOR (EUROFUNG)"/>
    <property type="match status" value="1"/>
</dbReference>
<dbReference type="PROSITE" id="PS50048">
    <property type="entry name" value="ZN2_CY6_FUNGAL_2"/>
    <property type="match status" value="1"/>
</dbReference>
<evidence type="ECO:0000256" key="5">
    <source>
        <dbReference type="ARBA" id="ARBA00023242"/>
    </source>
</evidence>
<dbReference type="PROSITE" id="PS00463">
    <property type="entry name" value="ZN2_CY6_FUNGAL_1"/>
    <property type="match status" value="1"/>
</dbReference>
<dbReference type="EMBL" id="SFCI01001223">
    <property type="protein sequence ID" value="TFY76382.1"/>
    <property type="molecule type" value="Genomic_DNA"/>
</dbReference>
<name>A0A4Y9ZNL6_9AGAM</name>
<feature type="compositionally biased region" description="Low complexity" evidence="6">
    <location>
        <begin position="91"/>
        <end position="118"/>
    </location>
</feature>
<dbReference type="CDD" id="cd00067">
    <property type="entry name" value="GAL4"/>
    <property type="match status" value="1"/>
</dbReference>
<dbReference type="GO" id="GO:0008270">
    <property type="term" value="F:zinc ion binding"/>
    <property type="evidence" value="ECO:0007669"/>
    <property type="project" value="InterPro"/>
</dbReference>
<evidence type="ECO:0000259" key="7">
    <source>
        <dbReference type="PROSITE" id="PS50048"/>
    </source>
</evidence>
<evidence type="ECO:0000256" key="3">
    <source>
        <dbReference type="ARBA" id="ARBA00023015"/>
    </source>
</evidence>
<proteinExistence type="predicted"/>
<feature type="region of interest" description="Disordered" evidence="6">
    <location>
        <begin position="62"/>
        <end position="118"/>
    </location>
</feature>
<dbReference type="InterPro" id="IPR036864">
    <property type="entry name" value="Zn2-C6_fun-type_DNA-bd_sf"/>
</dbReference>
<dbReference type="OrthoDB" id="39175at2759"/>
<keyword evidence="9" id="KW-1185">Reference proteome</keyword>
<comment type="subcellular location">
    <subcellularLocation>
        <location evidence="1">Nucleus</location>
    </subcellularLocation>
</comment>
<dbReference type="InterPro" id="IPR001138">
    <property type="entry name" value="Zn2Cys6_DnaBD"/>
</dbReference>
<dbReference type="AlphaFoldDB" id="A0A4Y9ZNL6"/>
<dbReference type="Proteomes" id="UP000298061">
    <property type="component" value="Unassembled WGS sequence"/>
</dbReference>
<comment type="caution">
    <text evidence="8">The sequence shown here is derived from an EMBL/GenBank/DDBJ whole genome shotgun (WGS) entry which is preliminary data.</text>
</comment>
<evidence type="ECO:0000256" key="4">
    <source>
        <dbReference type="ARBA" id="ARBA00023163"/>
    </source>
</evidence>
<evidence type="ECO:0000256" key="6">
    <source>
        <dbReference type="SAM" id="MobiDB-lite"/>
    </source>
</evidence>
<evidence type="ECO:0000256" key="1">
    <source>
        <dbReference type="ARBA" id="ARBA00004123"/>
    </source>
</evidence>
<keyword evidence="2" id="KW-0479">Metal-binding</keyword>
<dbReference type="GO" id="GO:0005634">
    <property type="term" value="C:nucleus"/>
    <property type="evidence" value="ECO:0007669"/>
    <property type="project" value="UniProtKB-SubCell"/>
</dbReference>
<dbReference type="STRING" id="135208.A0A4Y9ZNL6"/>
<keyword evidence="3" id="KW-0805">Transcription regulation</keyword>
<dbReference type="PANTHER" id="PTHR47338">
    <property type="entry name" value="ZN(II)2CYS6 TRANSCRIPTION FACTOR (EUROFUNG)-RELATED"/>
    <property type="match status" value="1"/>
</dbReference>
<evidence type="ECO:0000313" key="9">
    <source>
        <dbReference type="Proteomes" id="UP000298061"/>
    </source>
</evidence>
<feature type="region of interest" description="Disordered" evidence="6">
    <location>
        <begin position="1"/>
        <end position="28"/>
    </location>
</feature>
<dbReference type="GO" id="GO:0000981">
    <property type="term" value="F:DNA-binding transcription factor activity, RNA polymerase II-specific"/>
    <property type="evidence" value="ECO:0007669"/>
    <property type="project" value="InterPro"/>
</dbReference>
<dbReference type="PRINTS" id="PR00755">
    <property type="entry name" value="AFLATOXINBRP"/>
</dbReference>
<keyword evidence="5" id="KW-0539">Nucleus</keyword>
<feature type="compositionally biased region" description="Gly residues" evidence="6">
    <location>
        <begin position="324"/>
        <end position="334"/>
    </location>
</feature>
<dbReference type="SMART" id="SM00066">
    <property type="entry name" value="GAL4"/>
    <property type="match status" value="1"/>
</dbReference>
<dbReference type="Pfam" id="PF00172">
    <property type="entry name" value="Zn_clus"/>
    <property type="match status" value="1"/>
</dbReference>
<feature type="region of interest" description="Disordered" evidence="6">
    <location>
        <begin position="319"/>
        <end position="364"/>
    </location>
</feature>
<protein>
    <recommendedName>
        <fullName evidence="7">Zn(2)-C6 fungal-type domain-containing protein</fullName>
    </recommendedName>
</protein>
<feature type="domain" description="Zn(2)-C6 fungal-type" evidence="7">
    <location>
        <begin position="123"/>
        <end position="153"/>
    </location>
</feature>
<evidence type="ECO:0000313" key="8">
    <source>
        <dbReference type="EMBL" id="TFY76382.1"/>
    </source>
</evidence>